<reference evidence="10" key="1">
    <citation type="journal article" date="2006" name="Science">
        <title>Ancient noncoding elements conserved in the human genome.</title>
        <authorList>
            <person name="Venkatesh B."/>
            <person name="Kirkness E.F."/>
            <person name="Loh Y.H."/>
            <person name="Halpern A.L."/>
            <person name="Lee A.P."/>
            <person name="Johnson J."/>
            <person name="Dandona N."/>
            <person name="Viswanathan L.D."/>
            <person name="Tay A."/>
            <person name="Venter J.C."/>
            <person name="Strausberg R.L."/>
            <person name="Brenner S."/>
        </authorList>
    </citation>
    <scope>NUCLEOTIDE SEQUENCE [LARGE SCALE GENOMIC DNA]</scope>
</reference>
<protein>
    <submittedName>
        <fullName evidence="9">Coiled-coil domain containing 90B</fullName>
    </submittedName>
</protein>
<dbReference type="PANTHER" id="PTHR14360">
    <property type="entry name" value="PROTEIN FMP32, MITOCHONDRIAL"/>
    <property type="match status" value="1"/>
</dbReference>
<keyword evidence="4 8" id="KW-1133">Transmembrane helix</keyword>
<name>A0A4W3J957_CALMI</name>
<evidence type="ECO:0000256" key="2">
    <source>
        <dbReference type="ARBA" id="ARBA00007224"/>
    </source>
</evidence>
<comment type="similarity">
    <text evidence="2">Belongs to the CCDC90 family.</text>
</comment>
<evidence type="ECO:0000256" key="7">
    <source>
        <dbReference type="ARBA" id="ARBA00023136"/>
    </source>
</evidence>
<dbReference type="GeneTree" id="ENSGT00940000155453"/>
<dbReference type="CTD" id="60492"/>
<dbReference type="GO" id="GO:0031966">
    <property type="term" value="C:mitochondrial membrane"/>
    <property type="evidence" value="ECO:0007669"/>
    <property type="project" value="UniProtKB-SubCell"/>
</dbReference>
<dbReference type="KEGG" id="cmk:103184587"/>
<evidence type="ECO:0000256" key="6">
    <source>
        <dbReference type="ARBA" id="ARBA00023128"/>
    </source>
</evidence>
<keyword evidence="10" id="KW-1185">Reference proteome</keyword>
<dbReference type="FunFam" id="1.20.5.340:FF:000015">
    <property type="entry name" value="Mitochondrial calcium uniporter regulator 1"/>
    <property type="match status" value="1"/>
</dbReference>
<dbReference type="InParanoid" id="A0A4W3J957"/>
<proteinExistence type="inferred from homology"/>
<evidence type="ECO:0000256" key="1">
    <source>
        <dbReference type="ARBA" id="ARBA00004325"/>
    </source>
</evidence>
<keyword evidence="6" id="KW-0496">Mitochondrion</keyword>
<reference evidence="9" key="5">
    <citation type="submission" date="2025-09" db="UniProtKB">
        <authorList>
            <consortium name="Ensembl"/>
        </authorList>
    </citation>
    <scope>IDENTIFICATION</scope>
</reference>
<keyword evidence="7 8" id="KW-0472">Membrane</keyword>
<dbReference type="OMA" id="MAYMRFR"/>
<dbReference type="PANTHER" id="PTHR14360:SF14">
    <property type="entry name" value="COILED-COIL DOMAIN-CONTAINING PROTEIN 90B, MITOCHONDRIAL"/>
    <property type="match status" value="1"/>
</dbReference>
<organism evidence="9 10">
    <name type="scientific">Callorhinchus milii</name>
    <name type="common">Ghost shark</name>
    <dbReference type="NCBI Taxonomy" id="7868"/>
    <lineage>
        <taxon>Eukaryota</taxon>
        <taxon>Metazoa</taxon>
        <taxon>Chordata</taxon>
        <taxon>Craniata</taxon>
        <taxon>Vertebrata</taxon>
        <taxon>Chondrichthyes</taxon>
        <taxon>Holocephali</taxon>
        <taxon>Chimaeriformes</taxon>
        <taxon>Callorhinchidae</taxon>
        <taxon>Callorhinchus</taxon>
    </lineage>
</organism>
<gene>
    <name evidence="9" type="primary">ccdc90b</name>
</gene>
<dbReference type="Gene3D" id="1.20.5.340">
    <property type="match status" value="1"/>
</dbReference>
<evidence type="ECO:0000256" key="8">
    <source>
        <dbReference type="SAM" id="Phobius"/>
    </source>
</evidence>
<accession>A0A4W3J957</accession>
<dbReference type="STRING" id="7868.ENSCMIP00000036096"/>
<dbReference type="AlphaFoldDB" id="A0A4W3J957"/>
<dbReference type="OrthoDB" id="889336at2759"/>
<dbReference type="InterPro" id="IPR024461">
    <property type="entry name" value="CCDC90-like"/>
</dbReference>
<keyword evidence="5" id="KW-0175">Coiled coil</keyword>
<dbReference type="Pfam" id="PF07798">
    <property type="entry name" value="CCDC90-like"/>
    <property type="match status" value="1"/>
</dbReference>
<reference evidence="10" key="2">
    <citation type="journal article" date="2007" name="PLoS Biol.">
        <title>Survey sequencing and comparative analysis of the elephant shark (Callorhinchus milii) genome.</title>
        <authorList>
            <person name="Venkatesh B."/>
            <person name="Kirkness E.F."/>
            <person name="Loh Y.H."/>
            <person name="Halpern A.L."/>
            <person name="Lee A.P."/>
            <person name="Johnson J."/>
            <person name="Dandona N."/>
            <person name="Viswanathan L.D."/>
            <person name="Tay A."/>
            <person name="Venter J.C."/>
            <person name="Strausberg R.L."/>
            <person name="Brenner S."/>
        </authorList>
    </citation>
    <scope>NUCLEOTIDE SEQUENCE [LARGE SCALE GENOMIC DNA]</scope>
</reference>
<evidence type="ECO:0000313" key="10">
    <source>
        <dbReference type="Proteomes" id="UP000314986"/>
    </source>
</evidence>
<dbReference type="GeneID" id="103184587"/>
<evidence type="ECO:0000256" key="5">
    <source>
        <dbReference type="ARBA" id="ARBA00023054"/>
    </source>
</evidence>
<comment type="subcellular location">
    <subcellularLocation>
        <location evidence="1">Mitochondrion membrane</location>
    </subcellularLocation>
</comment>
<dbReference type="Proteomes" id="UP000314986">
    <property type="component" value="Unassembled WGS sequence"/>
</dbReference>
<dbReference type="Ensembl" id="ENSCMIT00000036629.1">
    <property type="protein sequence ID" value="ENSCMIP00000036096.1"/>
    <property type="gene ID" value="ENSCMIG00000015262.1"/>
</dbReference>
<evidence type="ECO:0000256" key="3">
    <source>
        <dbReference type="ARBA" id="ARBA00022692"/>
    </source>
</evidence>
<reference evidence="9" key="4">
    <citation type="submission" date="2025-08" db="UniProtKB">
        <authorList>
            <consortium name="Ensembl"/>
        </authorList>
    </citation>
    <scope>IDENTIFICATION</scope>
</reference>
<keyword evidence="3 8" id="KW-0812">Transmembrane</keyword>
<evidence type="ECO:0000313" key="9">
    <source>
        <dbReference type="Ensembl" id="ENSCMIP00000036096.1"/>
    </source>
</evidence>
<sequence length="260" mass="29561">MRRSAIQCCRALLHTNYITANTAPQSPATHSPGTGLKRGFFTTGVSQSYNSRRVEITSPEQRKAFFDTHVLVLELQANGFKKEQAEAIVTVIANLTSANMESMYKDMVTKPQQEIMLQQIMAHLDSIRKDMVILEKSEFSNLRTENEKIKIELGHVKRHLVDEVKKMRADTTLDLNLEKSRIVDMFRDQEKQLMATKTEFTELNADTALGVAETNKKIDTDIALLKTMLESLKLETVRYLAASVFTCLAIALGLYRMWQK</sequence>
<feature type="transmembrane region" description="Helical" evidence="8">
    <location>
        <begin position="236"/>
        <end position="258"/>
    </location>
</feature>
<evidence type="ECO:0000256" key="4">
    <source>
        <dbReference type="ARBA" id="ARBA00022989"/>
    </source>
</evidence>
<reference evidence="10" key="3">
    <citation type="journal article" date="2014" name="Nature">
        <title>Elephant shark genome provides unique insights into gnathostome evolution.</title>
        <authorList>
            <consortium name="International Elephant Shark Genome Sequencing Consortium"/>
            <person name="Venkatesh B."/>
            <person name="Lee A.P."/>
            <person name="Ravi V."/>
            <person name="Maurya A.K."/>
            <person name="Lian M.M."/>
            <person name="Swann J.B."/>
            <person name="Ohta Y."/>
            <person name="Flajnik M.F."/>
            <person name="Sutoh Y."/>
            <person name="Kasahara M."/>
            <person name="Hoon S."/>
            <person name="Gangu V."/>
            <person name="Roy S.W."/>
            <person name="Irimia M."/>
            <person name="Korzh V."/>
            <person name="Kondrychyn I."/>
            <person name="Lim Z.W."/>
            <person name="Tay B.H."/>
            <person name="Tohari S."/>
            <person name="Kong K.W."/>
            <person name="Ho S."/>
            <person name="Lorente-Galdos B."/>
            <person name="Quilez J."/>
            <person name="Marques-Bonet T."/>
            <person name="Raney B.J."/>
            <person name="Ingham P.W."/>
            <person name="Tay A."/>
            <person name="Hillier L.W."/>
            <person name="Minx P."/>
            <person name="Boehm T."/>
            <person name="Wilson R.K."/>
            <person name="Brenner S."/>
            <person name="Warren W.C."/>
        </authorList>
    </citation>
    <scope>NUCLEOTIDE SEQUENCE [LARGE SCALE GENOMIC DNA]</scope>
</reference>